<protein>
    <submittedName>
        <fullName evidence="2">DUF3471 domain-containing protein</fullName>
    </submittedName>
</protein>
<dbReference type="InterPro" id="IPR021860">
    <property type="entry name" value="Peptidase_S12_Pab87-rel_C"/>
</dbReference>
<proteinExistence type="predicted"/>
<accession>A0ABS3YKI4</accession>
<evidence type="ECO:0000313" key="2">
    <source>
        <dbReference type="EMBL" id="MBO9155204.1"/>
    </source>
</evidence>
<dbReference type="Pfam" id="PF11954">
    <property type="entry name" value="DUF3471"/>
    <property type="match status" value="1"/>
</dbReference>
<gene>
    <name evidence="2" type="ORF">J7I43_23460</name>
</gene>
<evidence type="ECO:0000313" key="3">
    <source>
        <dbReference type="Proteomes" id="UP000679126"/>
    </source>
</evidence>
<evidence type="ECO:0000259" key="1">
    <source>
        <dbReference type="Pfam" id="PF11954"/>
    </source>
</evidence>
<comment type="caution">
    <text evidence="2">The sequence shown here is derived from an EMBL/GenBank/DDBJ whole genome shotgun (WGS) entry which is preliminary data.</text>
</comment>
<dbReference type="EMBL" id="JAGHKP010000005">
    <property type="protein sequence ID" value="MBO9155204.1"/>
    <property type="molecule type" value="Genomic_DNA"/>
</dbReference>
<dbReference type="RefSeq" id="WP_209148433.1">
    <property type="nucleotide sequence ID" value="NZ_JAGHKP010000005.1"/>
</dbReference>
<organism evidence="2 3">
    <name type="scientific">Chitinophaga chungangae</name>
    <dbReference type="NCBI Taxonomy" id="2821488"/>
    <lineage>
        <taxon>Bacteria</taxon>
        <taxon>Pseudomonadati</taxon>
        <taxon>Bacteroidota</taxon>
        <taxon>Chitinophagia</taxon>
        <taxon>Chitinophagales</taxon>
        <taxon>Chitinophagaceae</taxon>
        <taxon>Chitinophaga</taxon>
    </lineage>
</organism>
<name>A0ABS3YKI4_9BACT</name>
<reference evidence="3" key="1">
    <citation type="submission" date="2021-03" db="EMBL/GenBank/DDBJ databases">
        <title>Assistant Professor.</title>
        <authorList>
            <person name="Huq M.A."/>
        </authorList>
    </citation>
    <scope>NUCLEOTIDE SEQUENCE [LARGE SCALE GENOMIC DNA]</scope>
    <source>
        <strain evidence="3">MAH-28</strain>
    </source>
</reference>
<sequence length="138" mass="14884">MNRKSLLPSGAWQCFVLICLAGALTGGHLKGQSVSQGTATRDSLPANPNTPDSLKMFAVYTGTYAIPDDPDLTVVLENGKLYGIPTSGHKHLMVRTGQHQFYVAEKAILMQFEMDSYGQVAALQLSKGDQSVLATKKK</sequence>
<feature type="domain" description="Peptidase S12 Pab87-related C-terminal" evidence="1">
    <location>
        <begin position="50"/>
        <end position="126"/>
    </location>
</feature>
<keyword evidence="3" id="KW-1185">Reference proteome</keyword>
<dbReference type="Proteomes" id="UP000679126">
    <property type="component" value="Unassembled WGS sequence"/>
</dbReference>